<sequence length="127" mass="13693">MTSFMTPLIVFLCTLLTVVSAVPLVKRDVFVPPVTFPSSGDVLRIGQKYMVTWNASNPPAELTNPTGMIILAKGGMLLDFSDPLAEDFNILNEQQEITVPDVAPGGNYSFILFGDSGNTGPTFTITH</sequence>
<reference evidence="2 3" key="1">
    <citation type="journal article" date="2012" name="BMC Genomics">
        <title>Comparative genomics of the white-rot fungi, Phanerochaete carnosa and P. chrysosporium, to elucidate the genetic basis of the distinct wood types they colonize.</title>
        <authorList>
            <person name="Suzuki H."/>
            <person name="MacDonald J."/>
            <person name="Syed K."/>
            <person name="Salamov A."/>
            <person name="Hori C."/>
            <person name="Aerts A."/>
            <person name="Henrissat B."/>
            <person name="Wiebenga A."/>
            <person name="vanKuyk P.A."/>
            <person name="Barry K."/>
            <person name="Lindquist E."/>
            <person name="LaButti K."/>
            <person name="Lapidus A."/>
            <person name="Lucas S."/>
            <person name="Coutinho P."/>
            <person name="Gong Y."/>
            <person name="Samejima M."/>
            <person name="Mahadevan R."/>
            <person name="Abou-Zaid M."/>
            <person name="de Vries R.P."/>
            <person name="Igarashi K."/>
            <person name="Yadav J.S."/>
            <person name="Grigoriev I.V."/>
            <person name="Master E.R."/>
        </authorList>
    </citation>
    <scope>NUCLEOTIDE SEQUENCE [LARGE SCALE GENOMIC DNA]</scope>
    <source>
        <strain evidence="2 3">HHB-10118-sp</strain>
    </source>
</reference>
<keyword evidence="3" id="KW-1185">Reference proteome</keyword>
<dbReference type="OrthoDB" id="2317741at2759"/>
<organism evidence="2 3">
    <name type="scientific">Phanerochaete carnosa (strain HHB-10118-sp)</name>
    <name type="common">White-rot fungus</name>
    <name type="synonym">Peniophora carnosa</name>
    <dbReference type="NCBI Taxonomy" id="650164"/>
    <lineage>
        <taxon>Eukaryota</taxon>
        <taxon>Fungi</taxon>
        <taxon>Dikarya</taxon>
        <taxon>Basidiomycota</taxon>
        <taxon>Agaricomycotina</taxon>
        <taxon>Agaricomycetes</taxon>
        <taxon>Polyporales</taxon>
        <taxon>Phanerochaetaceae</taxon>
        <taxon>Phanerochaete</taxon>
    </lineage>
</organism>
<dbReference type="GeneID" id="18907196"/>
<evidence type="ECO:0000256" key="1">
    <source>
        <dbReference type="SAM" id="SignalP"/>
    </source>
</evidence>
<evidence type="ECO:0000313" key="3">
    <source>
        <dbReference type="Proteomes" id="UP000008370"/>
    </source>
</evidence>
<dbReference type="Proteomes" id="UP000008370">
    <property type="component" value="Unassembled WGS sequence"/>
</dbReference>
<proteinExistence type="predicted"/>
<name>K5WN75_PHACS</name>
<gene>
    <name evidence="2" type="ORF">PHACADRAFT_101536</name>
</gene>
<dbReference type="AlphaFoldDB" id="K5WN75"/>
<feature type="signal peptide" evidence="1">
    <location>
        <begin position="1"/>
        <end position="21"/>
    </location>
</feature>
<dbReference type="EMBL" id="JH930476">
    <property type="protein sequence ID" value="EKM51772.1"/>
    <property type="molecule type" value="Genomic_DNA"/>
</dbReference>
<dbReference type="RefSeq" id="XP_007399571.1">
    <property type="nucleotide sequence ID" value="XM_007399509.1"/>
</dbReference>
<protein>
    <submittedName>
        <fullName evidence="2">Uncharacterized protein</fullName>
    </submittedName>
</protein>
<accession>K5WN75</accession>
<evidence type="ECO:0000313" key="2">
    <source>
        <dbReference type="EMBL" id="EKM51772.1"/>
    </source>
</evidence>
<dbReference type="KEGG" id="pco:PHACADRAFT_101536"/>
<keyword evidence="1" id="KW-0732">Signal</keyword>
<feature type="chain" id="PRO_5003890780" evidence="1">
    <location>
        <begin position="22"/>
        <end position="127"/>
    </location>
</feature>
<dbReference type="InParanoid" id="K5WN75"/>
<dbReference type="HOGENOM" id="CLU_083660_2_1_1"/>